<dbReference type="EMBL" id="JAUSTO010000003">
    <property type="protein sequence ID" value="MDQ0152063.1"/>
    <property type="molecule type" value="Genomic_DNA"/>
</dbReference>
<evidence type="ECO:0000256" key="3">
    <source>
        <dbReference type="ARBA" id="ARBA00005854"/>
    </source>
</evidence>
<comment type="pathway">
    <text evidence="2">Amino-acid biosynthesis; L-serine biosynthesis; L-serine from 3-phospho-D-glycerate: step 1/3.</text>
</comment>
<evidence type="ECO:0000256" key="8">
    <source>
        <dbReference type="ARBA" id="ARBA00023027"/>
    </source>
</evidence>
<dbReference type="InterPro" id="IPR036291">
    <property type="entry name" value="NAD(P)-bd_dom_sf"/>
</dbReference>
<dbReference type="PROSITE" id="PS00065">
    <property type="entry name" value="D_2_HYDROXYACID_DH_1"/>
    <property type="match status" value="1"/>
</dbReference>
<dbReference type="GO" id="GO:0051287">
    <property type="term" value="F:NAD binding"/>
    <property type="evidence" value="ECO:0007669"/>
    <property type="project" value="InterPro"/>
</dbReference>
<evidence type="ECO:0000256" key="12">
    <source>
        <dbReference type="RuleBase" id="RU003719"/>
    </source>
</evidence>
<dbReference type="AlphaFoldDB" id="A0AAE4AJQ8"/>
<evidence type="ECO:0000256" key="11">
    <source>
        <dbReference type="ARBA" id="ARBA00048731"/>
    </source>
</evidence>
<dbReference type="Pfam" id="PF02826">
    <property type="entry name" value="2-Hacid_dh_C"/>
    <property type="match status" value="1"/>
</dbReference>
<proteinExistence type="inferred from homology"/>
<dbReference type="SUPFAM" id="SSF55021">
    <property type="entry name" value="ACT-like"/>
    <property type="match status" value="1"/>
</dbReference>
<accession>A0AAE4AJQ8</accession>
<evidence type="ECO:0000259" key="13">
    <source>
        <dbReference type="PROSITE" id="PS51671"/>
    </source>
</evidence>
<keyword evidence="8" id="KW-0520">NAD</keyword>
<dbReference type="InterPro" id="IPR002912">
    <property type="entry name" value="ACT_dom"/>
</dbReference>
<evidence type="ECO:0000256" key="1">
    <source>
        <dbReference type="ARBA" id="ARBA00003800"/>
    </source>
</evidence>
<dbReference type="CDD" id="cd12174">
    <property type="entry name" value="PGDH_like_3"/>
    <property type="match status" value="1"/>
</dbReference>
<evidence type="ECO:0000256" key="9">
    <source>
        <dbReference type="ARBA" id="ARBA00030455"/>
    </source>
</evidence>
<dbReference type="InterPro" id="IPR029752">
    <property type="entry name" value="D-isomer_DH_CS1"/>
</dbReference>
<evidence type="ECO:0000256" key="5">
    <source>
        <dbReference type="ARBA" id="ARBA00013143"/>
    </source>
</evidence>
<keyword evidence="15" id="KW-1185">Reference proteome</keyword>
<evidence type="ECO:0000256" key="10">
    <source>
        <dbReference type="ARBA" id="ARBA00048126"/>
    </source>
</evidence>
<evidence type="ECO:0000313" key="15">
    <source>
        <dbReference type="Proteomes" id="UP001241537"/>
    </source>
</evidence>
<keyword evidence="7 12" id="KW-0560">Oxidoreductase</keyword>
<comment type="similarity">
    <text evidence="3 12">Belongs to the D-isomer specific 2-hydroxyacid dehydrogenase family.</text>
</comment>
<evidence type="ECO:0000313" key="14">
    <source>
        <dbReference type="EMBL" id="MDQ0152063.1"/>
    </source>
</evidence>
<evidence type="ECO:0000256" key="7">
    <source>
        <dbReference type="ARBA" id="ARBA00023002"/>
    </source>
</evidence>
<dbReference type="Pfam" id="PF00389">
    <property type="entry name" value="2-Hacid_dh"/>
    <property type="match status" value="1"/>
</dbReference>
<dbReference type="GO" id="GO:0004617">
    <property type="term" value="F:phosphoglycerate dehydrogenase activity"/>
    <property type="evidence" value="ECO:0007669"/>
    <property type="project" value="UniProtKB-EC"/>
</dbReference>
<dbReference type="Gene3D" id="3.40.50.720">
    <property type="entry name" value="NAD(P)-binding Rossmann-like Domain"/>
    <property type="match status" value="2"/>
</dbReference>
<evidence type="ECO:0000256" key="2">
    <source>
        <dbReference type="ARBA" id="ARBA00005216"/>
    </source>
</evidence>
<dbReference type="InterPro" id="IPR006140">
    <property type="entry name" value="D-isomer_DH_NAD-bd"/>
</dbReference>
<dbReference type="PROSITE" id="PS51671">
    <property type="entry name" value="ACT"/>
    <property type="match status" value="1"/>
</dbReference>
<dbReference type="PANTHER" id="PTHR42938">
    <property type="entry name" value="FORMATE DEHYDROGENASE 1"/>
    <property type="match status" value="1"/>
</dbReference>
<dbReference type="PANTHER" id="PTHR42938:SF47">
    <property type="entry name" value="HYDROXYPYRUVATE REDUCTASE"/>
    <property type="match status" value="1"/>
</dbReference>
<dbReference type="RefSeq" id="WP_307253318.1">
    <property type="nucleotide sequence ID" value="NZ_JAUSTO010000003.1"/>
</dbReference>
<dbReference type="InterPro" id="IPR006139">
    <property type="entry name" value="D-isomer_2_OHA_DH_cat_dom"/>
</dbReference>
<comment type="catalytic activity">
    <reaction evidence="11">
        <text>(2R)-3-phosphoglycerate + NAD(+) = 3-phosphooxypyruvate + NADH + H(+)</text>
        <dbReference type="Rhea" id="RHEA:12641"/>
        <dbReference type="ChEBI" id="CHEBI:15378"/>
        <dbReference type="ChEBI" id="CHEBI:18110"/>
        <dbReference type="ChEBI" id="CHEBI:57540"/>
        <dbReference type="ChEBI" id="CHEBI:57945"/>
        <dbReference type="ChEBI" id="CHEBI:58272"/>
        <dbReference type="EC" id="1.1.1.95"/>
    </reaction>
</comment>
<evidence type="ECO:0000256" key="4">
    <source>
        <dbReference type="ARBA" id="ARBA00013001"/>
    </source>
</evidence>
<dbReference type="Proteomes" id="UP001241537">
    <property type="component" value="Unassembled WGS sequence"/>
</dbReference>
<dbReference type="EC" id="1.1.1.399" evidence="4"/>
<comment type="function">
    <text evidence="1">Catalyzes the reversible oxidation of 3-phospho-D-glycerate to 3-phosphonooxypyruvate, the first step of the phosphorylated L-serine biosynthesis pathway. Also catalyzes the reversible oxidation of 2-hydroxyglutarate to 2-oxoglutarate.</text>
</comment>
<protein>
    <recommendedName>
        <fullName evidence="6">D-3-phosphoglycerate dehydrogenase</fullName>
        <ecNumber evidence="4">1.1.1.399</ecNumber>
        <ecNumber evidence="5">1.1.1.95</ecNumber>
    </recommendedName>
    <alternativeName>
        <fullName evidence="9">2-oxoglutarate reductase</fullName>
    </alternativeName>
</protein>
<comment type="catalytic activity">
    <reaction evidence="10">
        <text>(R)-2-hydroxyglutarate + NAD(+) = 2-oxoglutarate + NADH + H(+)</text>
        <dbReference type="Rhea" id="RHEA:49612"/>
        <dbReference type="ChEBI" id="CHEBI:15378"/>
        <dbReference type="ChEBI" id="CHEBI:15801"/>
        <dbReference type="ChEBI" id="CHEBI:16810"/>
        <dbReference type="ChEBI" id="CHEBI:57540"/>
        <dbReference type="ChEBI" id="CHEBI:57945"/>
        <dbReference type="EC" id="1.1.1.399"/>
    </reaction>
</comment>
<dbReference type="InterPro" id="IPR045865">
    <property type="entry name" value="ACT-like_dom_sf"/>
</dbReference>
<name>A0AAE4AJQ8_9FIRM</name>
<comment type="caution">
    <text evidence="14">The sequence shown here is derived from an EMBL/GenBank/DDBJ whole genome shotgun (WGS) entry which is preliminary data.</text>
</comment>
<gene>
    <name evidence="14" type="ORF">J2S20_000745</name>
</gene>
<organism evidence="14 15">
    <name type="scientific">Moryella indoligenes</name>
    <dbReference type="NCBI Taxonomy" id="371674"/>
    <lineage>
        <taxon>Bacteria</taxon>
        <taxon>Bacillati</taxon>
        <taxon>Bacillota</taxon>
        <taxon>Clostridia</taxon>
        <taxon>Lachnospirales</taxon>
        <taxon>Lachnospiraceae</taxon>
        <taxon>Moryella</taxon>
    </lineage>
</organism>
<reference evidence="14" key="1">
    <citation type="submission" date="2023-07" db="EMBL/GenBank/DDBJ databases">
        <title>Genomic Encyclopedia of Type Strains, Phase IV (KMG-IV): sequencing the most valuable type-strain genomes for metagenomic binning, comparative biology and taxonomic classification.</title>
        <authorList>
            <person name="Goeker M."/>
        </authorList>
    </citation>
    <scope>NUCLEOTIDE SEQUENCE</scope>
    <source>
        <strain evidence="14">DSM 19659</strain>
    </source>
</reference>
<feature type="domain" description="ACT" evidence="13">
    <location>
        <begin position="318"/>
        <end position="389"/>
    </location>
</feature>
<dbReference type="SUPFAM" id="SSF51735">
    <property type="entry name" value="NAD(P)-binding Rossmann-fold domains"/>
    <property type="match status" value="1"/>
</dbReference>
<dbReference type="Gene3D" id="3.30.70.260">
    <property type="match status" value="1"/>
</dbReference>
<evidence type="ECO:0000256" key="6">
    <source>
        <dbReference type="ARBA" id="ARBA00021582"/>
    </source>
</evidence>
<dbReference type="CDD" id="cd04901">
    <property type="entry name" value="ACT_3PGDH"/>
    <property type="match status" value="1"/>
</dbReference>
<dbReference type="EC" id="1.1.1.95" evidence="5"/>
<sequence>MHRIKCLNAISKVGTDSFLKNYALTEDMEEAEGILVRSADMKETALPETVLAVARAGAGVNNIPLERFAEEGVVVFNTPGANANSVKELVLCAMMVASRNVIAAAEWVRSIRDSENIEKDVEKGKKAFVGSEIKGKKLGVIGLGAIGAEVANAANELGMTVYGYDPYLSVNGAWMLSREIRHATSLSELCAVCDYITIHVPLTDKNPGMIGAKEIAEMKEGVVFLNFSRDKLVDETAMAEALQSGHVRAYFSDFANALSVKMKNAIITPHLGASTEEAEDNCAVMAVKELMDYIDNGNIRNSVNYPNCDMGVCQSDLRIALLHRNIPNMIGQITGVLARRNINIANMTNKSRDRFAYTLLDLEGQLDEGCLKELKAIDGMIRFRTVTGA</sequence>
<dbReference type="SUPFAM" id="SSF52283">
    <property type="entry name" value="Formate/glycerate dehydrogenase catalytic domain-like"/>
    <property type="match status" value="1"/>
</dbReference>